<gene>
    <name evidence="3" type="ORF">PMAYCL1PPCAC_25035</name>
</gene>
<dbReference type="Pfam" id="PF10853">
    <property type="entry name" value="DUF2650"/>
    <property type="match status" value="1"/>
</dbReference>
<evidence type="ECO:0000256" key="1">
    <source>
        <dbReference type="SAM" id="Phobius"/>
    </source>
</evidence>
<keyword evidence="4" id="KW-1185">Reference proteome</keyword>
<dbReference type="EMBL" id="BTRK01000005">
    <property type="protein sequence ID" value="GMR54840.1"/>
    <property type="molecule type" value="Genomic_DNA"/>
</dbReference>
<dbReference type="PANTHER" id="PTHR34149:SF2">
    <property type="entry name" value="PROTEIN CBG11905"/>
    <property type="match status" value="1"/>
</dbReference>
<keyword evidence="2" id="KW-0732">Signal</keyword>
<feature type="chain" id="PRO_5043027365" evidence="2">
    <location>
        <begin position="22"/>
        <end position="97"/>
    </location>
</feature>
<keyword evidence="1" id="KW-1133">Transmembrane helix</keyword>
<proteinExistence type="predicted"/>
<dbReference type="AlphaFoldDB" id="A0AAN5I8B4"/>
<reference evidence="4" key="1">
    <citation type="submission" date="2022-10" db="EMBL/GenBank/DDBJ databases">
        <title>Genome assembly of Pristionchus species.</title>
        <authorList>
            <person name="Yoshida K."/>
            <person name="Sommer R.J."/>
        </authorList>
    </citation>
    <scope>NUCLEOTIDE SEQUENCE [LARGE SCALE GENOMIC DNA]</scope>
    <source>
        <strain evidence="4">RS5460</strain>
    </source>
</reference>
<evidence type="ECO:0000313" key="4">
    <source>
        <dbReference type="Proteomes" id="UP001328107"/>
    </source>
</evidence>
<feature type="signal peptide" evidence="2">
    <location>
        <begin position="1"/>
        <end position="21"/>
    </location>
</feature>
<keyword evidence="1" id="KW-0812">Transmembrane</keyword>
<accession>A0AAN5I8B4</accession>
<feature type="transmembrane region" description="Helical" evidence="1">
    <location>
        <begin position="69"/>
        <end position="93"/>
    </location>
</feature>
<dbReference type="PANTHER" id="PTHR34149">
    <property type="entry name" value="PROTEIN CBG11905-RELATED"/>
    <property type="match status" value="1"/>
</dbReference>
<protein>
    <submittedName>
        <fullName evidence="3">Uncharacterized protein</fullName>
    </submittedName>
</protein>
<sequence length="97" mass="10915">MPRLLLSIFLIAIIFVTSVGGGLLWSDSHEACVHYGNFNSTWRCSKTGIFAYYTCCADSYECCFHLQGWVILLIACILISLLISCICIAIGFIRRRK</sequence>
<name>A0AAN5I8B4_9BILA</name>
<keyword evidence="1" id="KW-0472">Membrane</keyword>
<dbReference type="Proteomes" id="UP001328107">
    <property type="component" value="Unassembled WGS sequence"/>
</dbReference>
<evidence type="ECO:0000313" key="3">
    <source>
        <dbReference type="EMBL" id="GMR54840.1"/>
    </source>
</evidence>
<organism evidence="3 4">
    <name type="scientific">Pristionchus mayeri</name>
    <dbReference type="NCBI Taxonomy" id="1317129"/>
    <lineage>
        <taxon>Eukaryota</taxon>
        <taxon>Metazoa</taxon>
        <taxon>Ecdysozoa</taxon>
        <taxon>Nematoda</taxon>
        <taxon>Chromadorea</taxon>
        <taxon>Rhabditida</taxon>
        <taxon>Rhabditina</taxon>
        <taxon>Diplogasteromorpha</taxon>
        <taxon>Diplogasteroidea</taxon>
        <taxon>Neodiplogasteridae</taxon>
        <taxon>Pristionchus</taxon>
    </lineage>
</organism>
<comment type="caution">
    <text evidence="3">The sequence shown here is derived from an EMBL/GenBank/DDBJ whole genome shotgun (WGS) entry which is preliminary data.</text>
</comment>
<evidence type="ECO:0000256" key="2">
    <source>
        <dbReference type="SAM" id="SignalP"/>
    </source>
</evidence>
<dbReference type="InterPro" id="IPR022559">
    <property type="entry name" value="SUP-1-like"/>
</dbReference>